<dbReference type="AlphaFoldDB" id="D0SR34"/>
<dbReference type="Gene3D" id="3.30.499.10">
    <property type="entry name" value="Aconitase, domain 3"/>
    <property type="match status" value="1"/>
</dbReference>
<name>D0SR34_ACIJU</name>
<reference evidence="3" key="1">
    <citation type="journal article" date="2012" name="PLoS ONE">
        <title>The success of Acinetobacter species; genetic, metabolic and virulence attributes.</title>
        <authorList>
            <person name="Peleg A.Y."/>
            <person name="de Breij A."/>
            <person name="Adams M.D."/>
            <person name="Cerqueira G.M."/>
            <person name="Mocali S."/>
            <person name="Galardini M."/>
            <person name="Nibbering P.H."/>
            <person name="Earl A.M."/>
            <person name="Ward D.V."/>
            <person name="Paterson D.L."/>
            <person name="Seifert H."/>
            <person name="Dijkshoorn L."/>
        </authorList>
    </citation>
    <scope>NUCLEOTIDE SEQUENCE [LARGE SCALE GENOMIC DNA]</scope>
    <source>
        <strain evidence="3">SH205</strain>
    </source>
</reference>
<dbReference type="Proteomes" id="UP000018442">
    <property type="component" value="Unassembled WGS sequence"/>
</dbReference>
<keyword evidence="1" id="KW-0408">Iron</keyword>
<accession>D0SR34</accession>
<dbReference type="InterPro" id="IPR015931">
    <property type="entry name" value="Acnase/IPM_dHydase_lsu_aba_1/3"/>
</dbReference>
<proteinExistence type="predicted"/>
<dbReference type="InterPro" id="IPR036008">
    <property type="entry name" value="Aconitase_4Fe-4S_dom"/>
</dbReference>
<organism evidence="2 3">
    <name type="scientific">Acinetobacter junii SH205</name>
    <dbReference type="NCBI Taxonomy" id="575587"/>
    <lineage>
        <taxon>Bacteria</taxon>
        <taxon>Pseudomonadati</taxon>
        <taxon>Pseudomonadota</taxon>
        <taxon>Gammaproteobacteria</taxon>
        <taxon>Moraxellales</taxon>
        <taxon>Moraxellaceae</taxon>
        <taxon>Acinetobacter</taxon>
    </lineage>
</organism>
<dbReference type="EMBL" id="GG705016">
    <property type="protein sequence ID" value="EEY91649.1"/>
    <property type="molecule type" value="Genomic_DNA"/>
</dbReference>
<gene>
    <name evidence="2" type="ORF">HMPREF0026_02944</name>
</gene>
<evidence type="ECO:0000313" key="3">
    <source>
        <dbReference type="Proteomes" id="UP000018442"/>
    </source>
</evidence>
<evidence type="ECO:0000256" key="1">
    <source>
        <dbReference type="ARBA" id="ARBA00023004"/>
    </source>
</evidence>
<dbReference type="SUPFAM" id="SSF53732">
    <property type="entry name" value="Aconitase iron-sulfur domain"/>
    <property type="match status" value="1"/>
</dbReference>
<protein>
    <submittedName>
        <fullName evidence="2">Uncharacterized protein</fullName>
    </submittedName>
</protein>
<sequence length="69" mass="7870">MSRGTSICYQVNLEYLAQVVWSNEVGQGFIFSDNLLGTDSQLIHHILEIFLQFHCAAAIYAFYSLRIVN</sequence>
<dbReference type="HOGENOM" id="CLU_2766473_0_0_6"/>
<evidence type="ECO:0000313" key="2">
    <source>
        <dbReference type="EMBL" id="EEY91649.1"/>
    </source>
</evidence>